<feature type="region of interest" description="Disordered" evidence="1">
    <location>
        <begin position="120"/>
        <end position="158"/>
    </location>
</feature>
<dbReference type="EMBL" id="MU006218">
    <property type="protein sequence ID" value="KAF2831577.1"/>
    <property type="molecule type" value="Genomic_DNA"/>
</dbReference>
<organism evidence="2 3">
    <name type="scientific">Ophiobolus disseminans</name>
    <dbReference type="NCBI Taxonomy" id="1469910"/>
    <lineage>
        <taxon>Eukaryota</taxon>
        <taxon>Fungi</taxon>
        <taxon>Dikarya</taxon>
        <taxon>Ascomycota</taxon>
        <taxon>Pezizomycotina</taxon>
        <taxon>Dothideomycetes</taxon>
        <taxon>Pleosporomycetidae</taxon>
        <taxon>Pleosporales</taxon>
        <taxon>Pleosporineae</taxon>
        <taxon>Phaeosphaeriaceae</taxon>
        <taxon>Ophiobolus</taxon>
    </lineage>
</organism>
<evidence type="ECO:0000256" key="1">
    <source>
        <dbReference type="SAM" id="MobiDB-lite"/>
    </source>
</evidence>
<dbReference type="Proteomes" id="UP000799424">
    <property type="component" value="Unassembled WGS sequence"/>
</dbReference>
<keyword evidence="3" id="KW-1185">Reference proteome</keyword>
<sequence length="212" mass="23827">MCIIEETFPTPKVAAVLTPWVALVASLASRSRIRAVSWSVGTLWLFAGIKFAKGRCWDTTHGRNIEQWPRASKLKGESGRELVPLTMGEVDWFMRELEKRKREEIERKRKADEEWKRVKEELKRREEGGSGEEGRSGTKDRSGEESRSGGEANSREGLCGDDVAEWTDRCYAVAGMRGFVAYMQSPGARMIPGRGVGDHVVRGGLEDGRRQL</sequence>
<feature type="compositionally biased region" description="Basic and acidic residues" evidence="1">
    <location>
        <begin position="120"/>
        <end position="148"/>
    </location>
</feature>
<dbReference type="AlphaFoldDB" id="A0A6A7AFY1"/>
<accession>A0A6A7AFY1</accession>
<proteinExistence type="predicted"/>
<reference evidence="2" key="1">
    <citation type="journal article" date="2020" name="Stud. Mycol.">
        <title>101 Dothideomycetes genomes: a test case for predicting lifestyles and emergence of pathogens.</title>
        <authorList>
            <person name="Haridas S."/>
            <person name="Albert R."/>
            <person name="Binder M."/>
            <person name="Bloem J."/>
            <person name="Labutti K."/>
            <person name="Salamov A."/>
            <person name="Andreopoulos B."/>
            <person name="Baker S."/>
            <person name="Barry K."/>
            <person name="Bills G."/>
            <person name="Bluhm B."/>
            <person name="Cannon C."/>
            <person name="Castanera R."/>
            <person name="Culley D."/>
            <person name="Daum C."/>
            <person name="Ezra D."/>
            <person name="Gonzalez J."/>
            <person name="Henrissat B."/>
            <person name="Kuo A."/>
            <person name="Liang C."/>
            <person name="Lipzen A."/>
            <person name="Lutzoni F."/>
            <person name="Magnuson J."/>
            <person name="Mondo S."/>
            <person name="Nolan M."/>
            <person name="Ohm R."/>
            <person name="Pangilinan J."/>
            <person name="Park H.-J."/>
            <person name="Ramirez L."/>
            <person name="Alfaro M."/>
            <person name="Sun H."/>
            <person name="Tritt A."/>
            <person name="Yoshinaga Y."/>
            <person name="Zwiers L.-H."/>
            <person name="Turgeon B."/>
            <person name="Goodwin S."/>
            <person name="Spatafora J."/>
            <person name="Crous P."/>
            <person name="Grigoriev I."/>
        </authorList>
    </citation>
    <scope>NUCLEOTIDE SEQUENCE</scope>
    <source>
        <strain evidence="2">CBS 113818</strain>
    </source>
</reference>
<evidence type="ECO:0000313" key="3">
    <source>
        <dbReference type="Proteomes" id="UP000799424"/>
    </source>
</evidence>
<gene>
    <name evidence="2" type="ORF">CC86DRAFT_141130</name>
</gene>
<protein>
    <submittedName>
        <fullName evidence="2">Uncharacterized protein</fullName>
    </submittedName>
</protein>
<evidence type="ECO:0000313" key="2">
    <source>
        <dbReference type="EMBL" id="KAF2831577.1"/>
    </source>
</evidence>
<name>A0A6A7AFY1_9PLEO</name>